<proteinExistence type="predicted"/>
<reference evidence="2" key="1">
    <citation type="submission" date="2020-10" db="EMBL/GenBank/DDBJ databases">
        <title>An improved Amphimedon queenslandica hologenome assembly reveals how three proteobacterial symbionts can extend the metabolic phenotypic of their marine sponge host.</title>
        <authorList>
            <person name="Degnan B."/>
            <person name="Degnan S."/>
            <person name="Xiang X."/>
        </authorList>
    </citation>
    <scope>NUCLEOTIDE SEQUENCE</scope>
    <source>
        <strain evidence="2">AqS2</strain>
    </source>
</reference>
<accession>A0A930UC54</accession>
<comment type="caution">
    <text evidence="2">The sequence shown here is derived from an EMBL/GenBank/DDBJ whole genome shotgun (WGS) entry which is preliminary data.</text>
</comment>
<keyword evidence="1" id="KW-1133">Transmembrane helix</keyword>
<evidence type="ECO:0000313" key="2">
    <source>
        <dbReference type="EMBL" id="MBF2734863.1"/>
    </source>
</evidence>
<keyword evidence="1" id="KW-0812">Transmembrane</keyword>
<dbReference type="AlphaFoldDB" id="A0A930UC54"/>
<evidence type="ECO:0000256" key="1">
    <source>
        <dbReference type="SAM" id="Phobius"/>
    </source>
</evidence>
<protein>
    <submittedName>
        <fullName evidence="2">Uncharacterized protein</fullName>
    </submittedName>
</protein>
<dbReference type="Proteomes" id="UP000604381">
    <property type="component" value="Unassembled WGS sequence"/>
</dbReference>
<organism evidence="2 3">
    <name type="scientific">Candidatus Amphirhobacter heronislandensis</name>
    <dbReference type="NCBI Taxonomy" id="1732024"/>
    <lineage>
        <taxon>Bacteria</taxon>
        <taxon>Pseudomonadati</taxon>
        <taxon>Pseudomonadota</taxon>
        <taxon>Gammaproteobacteria</taxon>
        <taxon>Candidatus Tethybacterales</taxon>
        <taxon>Candidatus Tethybacteraceae</taxon>
        <taxon>Candidatus Amphirhobacter</taxon>
    </lineage>
</organism>
<name>A0A930UC54_9GAMM</name>
<gene>
    <name evidence="2" type="ORF">ISN26_02045</name>
</gene>
<dbReference type="EMBL" id="JADHEI010000028">
    <property type="protein sequence ID" value="MBF2734863.1"/>
    <property type="molecule type" value="Genomic_DNA"/>
</dbReference>
<evidence type="ECO:0000313" key="3">
    <source>
        <dbReference type="Proteomes" id="UP000604381"/>
    </source>
</evidence>
<keyword evidence="1" id="KW-0472">Membrane</keyword>
<sequence>MEAAASYLLPVAAGLVFAHRYAGRASQHFRRAVLLAILISAAVIIFRSL</sequence>
<keyword evidence="3" id="KW-1185">Reference proteome</keyword>
<feature type="transmembrane region" description="Helical" evidence="1">
    <location>
        <begin position="28"/>
        <end position="46"/>
    </location>
</feature>